<dbReference type="GO" id="GO:0016740">
    <property type="term" value="F:transferase activity"/>
    <property type="evidence" value="ECO:0007669"/>
    <property type="project" value="UniProtKB-UniRule"/>
</dbReference>
<keyword evidence="6 10" id="KW-0274">FAD</keyword>
<dbReference type="STRING" id="1747903.ASR47_102823"/>
<evidence type="ECO:0000256" key="3">
    <source>
        <dbReference type="ARBA" id="ARBA00022630"/>
    </source>
</evidence>
<sequence length="286" mass="31173">MGSRCDIRVVADDGEAARLIAAPAIAEVRRIENKYTRYRSDSIISRINAAAGLSVVECDDETAALLAYADRLHAASRGLFDITSGVLRKVWDFRNSRLPRSGALNELLPLVGWNKVVRGNARVFLPMRGMELDFGGFGKEYAVDQAAAVLAEMGVEHGYVNLGGDMRFLGPRADGAAWSIGIQDPRAMANTVASLPISRGALATSGDYERFIEVKGRRYCHVLDPRTGMPVSYWRSVSVVAPLALTAGSCTTIAMLMEQDGLDFLDRCGMGYLAIDQQGHIFRRTP</sequence>
<feature type="binding site" evidence="11">
    <location>
        <position position="252"/>
    </location>
    <ligand>
        <name>Mg(2+)</name>
        <dbReference type="ChEBI" id="CHEBI:18420"/>
    </ligand>
</feature>
<reference evidence="12 13" key="1">
    <citation type="submission" date="2016-04" db="EMBL/GenBank/DDBJ databases">
        <title>Draft genome sequence of Janthinobacterium psychrotolerans sp. nov., isolated from freshwater sediments in Denmark.</title>
        <authorList>
            <person name="Gong X."/>
            <person name="Skrivergaard S."/>
            <person name="Korsgaard B.S."/>
            <person name="Schreiber L."/>
            <person name="Marshall I.P."/>
            <person name="Finster K."/>
            <person name="Schramm A."/>
        </authorList>
    </citation>
    <scope>NUCLEOTIDE SEQUENCE [LARGE SCALE GENOMIC DNA]</scope>
    <source>
        <strain evidence="12 13">S3-2</strain>
    </source>
</reference>
<dbReference type="InterPro" id="IPR003374">
    <property type="entry name" value="ApbE-like_sf"/>
</dbReference>
<proteinExistence type="inferred from homology"/>
<gene>
    <name evidence="12" type="ORF">ASR47_102823</name>
</gene>
<evidence type="ECO:0000256" key="8">
    <source>
        <dbReference type="ARBA" id="ARBA00031306"/>
    </source>
</evidence>
<keyword evidence="12" id="KW-0449">Lipoprotein</keyword>
<dbReference type="GO" id="GO:0046872">
    <property type="term" value="F:metal ion binding"/>
    <property type="evidence" value="ECO:0007669"/>
    <property type="project" value="UniProtKB-UniRule"/>
</dbReference>
<dbReference type="OrthoDB" id="9778595at2"/>
<dbReference type="Proteomes" id="UP000092713">
    <property type="component" value="Unassembled WGS sequence"/>
</dbReference>
<keyword evidence="7 10" id="KW-0460">Magnesium</keyword>
<evidence type="ECO:0000256" key="11">
    <source>
        <dbReference type="PIRSR" id="PIRSR006268-2"/>
    </source>
</evidence>
<dbReference type="PIRSF" id="PIRSF006268">
    <property type="entry name" value="ApbE"/>
    <property type="match status" value="1"/>
</dbReference>
<organism evidence="12 13">
    <name type="scientific">Janthinobacterium psychrotolerans</name>
    <dbReference type="NCBI Taxonomy" id="1747903"/>
    <lineage>
        <taxon>Bacteria</taxon>
        <taxon>Pseudomonadati</taxon>
        <taxon>Pseudomonadota</taxon>
        <taxon>Betaproteobacteria</taxon>
        <taxon>Burkholderiales</taxon>
        <taxon>Oxalobacteraceae</taxon>
        <taxon>Janthinobacterium</taxon>
    </lineage>
</organism>
<comment type="caution">
    <text evidence="12">The sequence shown here is derived from an EMBL/GenBank/DDBJ whole genome shotgun (WGS) entry which is preliminary data.</text>
</comment>
<dbReference type="AlphaFoldDB" id="A0A1A7C6H3"/>
<protein>
    <recommendedName>
        <fullName evidence="2 10">FAD:protein FMN transferase</fullName>
        <ecNumber evidence="1 10">2.7.1.180</ecNumber>
    </recommendedName>
    <alternativeName>
        <fullName evidence="8 10">Flavin transferase</fullName>
    </alternativeName>
</protein>
<keyword evidence="5 10" id="KW-0479">Metal-binding</keyword>
<comment type="cofactor">
    <cofactor evidence="11">
        <name>Mg(2+)</name>
        <dbReference type="ChEBI" id="CHEBI:18420"/>
    </cofactor>
    <cofactor evidence="11">
        <name>Mn(2+)</name>
        <dbReference type="ChEBI" id="CHEBI:29035"/>
    </cofactor>
    <text evidence="11">Magnesium. Can also use manganese.</text>
</comment>
<feature type="binding site" evidence="11">
    <location>
        <position position="136"/>
    </location>
    <ligand>
        <name>Mg(2+)</name>
        <dbReference type="ChEBI" id="CHEBI:18420"/>
    </ligand>
</feature>
<accession>A0A1A7C6H3</accession>
<name>A0A1A7C6H3_9BURK</name>
<evidence type="ECO:0000256" key="6">
    <source>
        <dbReference type="ARBA" id="ARBA00022827"/>
    </source>
</evidence>
<evidence type="ECO:0000256" key="10">
    <source>
        <dbReference type="PIRNR" id="PIRNR006268"/>
    </source>
</evidence>
<dbReference type="PANTHER" id="PTHR30040">
    <property type="entry name" value="THIAMINE BIOSYNTHESIS LIPOPROTEIN APBE"/>
    <property type="match status" value="1"/>
</dbReference>
<dbReference type="EC" id="2.7.1.180" evidence="1 10"/>
<comment type="catalytic activity">
    <reaction evidence="9 10">
        <text>L-threonyl-[protein] + FAD = FMN-L-threonyl-[protein] + AMP + H(+)</text>
        <dbReference type="Rhea" id="RHEA:36847"/>
        <dbReference type="Rhea" id="RHEA-COMP:11060"/>
        <dbReference type="Rhea" id="RHEA-COMP:11061"/>
        <dbReference type="ChEBI" id="CHEBI:15378"/>
        <dbReference type="ChEBI" id="CHEBI:30013"/>
        <dbReference type="ChEBI" id="CHEBI:57692"/>
        <dbReference type="ChEBI" id="CHEBI:74257"/>
        <dbReference type="ChEBI" id="CHEBI:456215"/>
        <dbReference type="EC" id="2.7.1.180"/>
    </reaction>
</comment>
<dbReference type="Pfam" id="PF02424">
    <property type="entry name" value="ApbE"/>
    <property type="match status" value="1"/>
</dbReference>
<evidence type="ECO:0000313" key="13">
    <source>
        <dbReference type="Proteomes" id="UP000092713"/>
    </source>
</evidence>
<evidence type="ECO:0000313" key="12">
    <source>
        <dbReference type="EMBL" id="OBV41317.1"/>
    </source>
</evidence>
<evidence type="ECO:0000256" key="5">
    <source>
        <dbReference type="ARBA" id="ARBA00022723"/>
    </source>
</evidence>
<keyword evidence="3 10" id="KW-0285">Flavoprotein</keyword>
<evidence type="ECO:0000256" key="2">
    <source>
        <dbReference type="ARBA" id="ARBA00016337"/>
    </source>
</evidence>
<comment type="similarity">
    <text evidence="10">Belongs to the ApbE family.</text>
</comment>
<evidence type="ECO:0000256" key="4">
    <source>
        <dbReference type="ARBA" id="ARBA00022679"/>
    </source>
</evidence>
<evidence type="ECO:0000256" key="9">
    <source>
        <dbReference type="ARBA" id="ARBA00048540"/>
    </source>
</evidence>
<dbReference type="InterPro" id="IPR024932">
    <property type="entry name" value="ApbE"/>
</dbReference>
<dbReference type="PANTHER" id="PTHR30040:SF2">
    <property type="entry name" value="FAD:PROTEIN FMN TRANSFERASE"/>
    <property type="match status" value="1"/>
</dbReference>
<keyword evidence="13" id="KW-1185">Reference proteome</keyword>
<dbReference type="PATRIC" id="fig|1747903.4.peg.4996"/>
<evidence type="ECO:0000256" key="1">
    <source>
        <dbReference type="ARBA" id="ARBA00011955"/>
    </source>
</evidence>
<dbReference type="SUPFAM" id="SSF143631">
    <property type="entry name" value="ApbE-like"/>
    <property type="match status" value="1"/>
</dbReference>
<dbReference type="Gene3D" id="3.10.520.10">
    <property type="entry name" value="ApbE-like domains"/>
    <property type="match status" value="1"/>
</dbReference>
<evidence type="ECO:0000256" key="7">
    <source>
        <dbReference type="ARBA" id="ARBA00022842"/>
    </source>
</evidence>
<dbReference type="EMBL" id="LOCQ01000035">
    <property type="protein sequence ID" value="OBV41317.1"/>
    <property type="molecule type" value="Genomic_DNA"/>
</dbReference>
<keyword evidence="4 10" id="KW-0808">Transferase</keyword>